<name>A0A4Z0LDJ2_SALET</name>
<keyword evidence="2" id="KW-0378">Hydrolase</keyword>
<dbReference type="GO" id="GO:0006508">
    <property type="term" value="P:proteolysis"/>
    <property type="evidence" value="ECO:0007669"/>
    <property type="project" value="UniProtKB-KW"/>
</dbReference>
<gene>
    <name evidence="2" type="ORF">C9F07_19835</name>
</gene>
<reference evidence="2 3" key="1">
    <citation type="submission" date="2018-03" db="EMBL/GenBank/DDBJ databases">
        <title>Non-Typhoidal Salmonella genome sequencing and assembly.</title>
        <authorList>
            <person name="Matchawe C."/>
        </authorList>
    </citation>
    <scope>NUCLEOTIDE SEQUENCE [LARGE SCALE GENOMIC DNA]</scope>
    <source>
        <strain evidence="2 3">22sa</strain>
    </source>
</reference>
<proteinExistence type="predicted"/>
<evidence type="ECO:0000313" key="2">
    <source>
        <dbReference type="EMBL" id="TGD59965.1"/>
    </source>
</evidence>
<dbReference type="AlphaFoldDB" id="A0A4Z0LDJ2"/>
<dbReference type="GO" id="GO:0008233">
    <property type="term" value="F:peptidase activity"/>
    <property type="evidence" value="ECO:0007669"/>
    <property type="project" value="UniProtKB-KW"/>
</dbReference>
<keyword evidence="3" id="KW-1185">Reference proteome</keyword>
<dbReference type="EMBL" id="PYKI01002049">
    <property type="protein sequence ID" value="TGD59965.1"/>
    <property type="molecule type" value="Genomic_DNA"/>
</dbReference>
<evidence type="ECO:0000259" key="1">
    <source>
        <dbReference type="Pfam" id="PF01965"/>
    </source>
</evidence>
<evidence type="ECO:0000313" key="3">
    <source>
        <dbReference type="Proteomes" id="UP000298196"/>
    </source>
</evidence>
<dbReference type="InterPro" id="IPR029062">
    <property type="entry name" value="Class_I_gatase-like"/>
</dbReference>
<feature type="domain" description="DJ-1/PfpI" evidence="1">
    <location>
        <begin position="2"/>
        <end position="48"/>
    </location>
</feature>
<protein>
    <submittedName>
        <fullName evidence="2">Protease</fullName>
    </submittedName>
</protein>
<dbReference type="InterPro" id="IPR002818">
    <property type="entry name" value="DJ-1/PfpI"/>
</dbReference>
<organism evidence="2 3">
    <name type="scientific">Salmonella enterica subsp. enterica serovar Poona</name>
    <dbReference type="NCBI Taxonomy" id="436295"/>
    <lineage>
        <taxon>Bacteria</taxon>
        <taxon>Pseudomonadati</taxon>
        <taxon>Pseudomonadota</taxon>
        <taxon>Gammaproteobacteria</taxon>
        <taxon>Enterobacterales</taxon>
        <taxon>Enterobacteriaceae</taxon>
        <taxon>Salmonella</taxon>
    </lineage>
</organism>
<dbReference type="SUPFAM" id="SSF52317">
    <property type="entry name" value="Class I glutamine amidotransferase-like"/>
    <property type="match status" value="1"/>
</dbReference>
<accession>A0A4Z0LDJ2</accession>
<feature type="non-terminal residue" evidence="2">
    <location>
        <position position="1"/>
    </location>
</feature>
<dbReference type="Proteomes" id="UP000298196">
    <property type="component" value="Unassembled WGS sequence"/>
</dbReference>
<sequence length="52" mass="5726">LTAVKPIIIDVQNAGAEFYDQEVVVDKDQLVTSRTPDDLPAFNREALRLLGA</sequence>
<keyword evidence="2" id="KW-0645">Protease</keyword>
<dbReference type="Pfam" id="PF01965">
    <property type="entry name" value="DJ-1_PfpI"/>
    <property type="match status" value="1"/>
</dbReference>
<comment type="caution">
    <text evidence="2">The sequence shown here is derived from an EMBL/GenBank/DDBJ whole genome shotgun (WGS) entry which is preliminary data.</text>
</comment>
<dbReference type="Gene3D" id="3.40.50.880">
    <property type="match status" value="1"/>
</dbReference>